<gene>
    <name evidence="3" type="ORF">EIP91_012175</name>
</gene>
<reference evidence="3 4" key="1">
    <citation type="submission" date="2018-11" db="EMBL/GenBank/DDBJ databases">
        <title>Genome assembly of Steccherinum ochraceum LE-BIN_3174, the white-rot fungus of the Steccherinaceae family (The Residual Polyporoid clade, Polyporales, Basidiomycota).</title>
        <authorList>
            <person name="Fedorova T.V."/>
            <person name="Glazunova O.A."/>
            <person name="Landesman E.O."/>
            <person name="Moiseenko K.V."/>
            <person name="Psurtseva N.V."/>
            <person name="Savinova O.S."/>
            <person name="Shakhova N.V."/>
            <person name="Tyazhelova T.V."/>
            <person name="Vasina D.V."/>
        </authorList>
    </citation>
    <scope>NUCLEOTIDE SEQUENCE [LARGE SCALE GENOMIC DNA]</scope>
    <source>
        <strain evidence="3 4">LE-BIN_3174</strain>
    </source>
</reference>
<feature type="compositionally biased region" description="Polar residues" evidence="2">
    <location>
        <begin position="419"/>
        <end position="428"/>
    </location>
</feature>
<evidence type="ECO:0000256" key="1">
    <source>
        <dbReference type="SAM" id="Coils"/>
    </source>
</evidence>
<dbReference type="STRING" id="92696.A0A4R0RNN9"/>
<accession>A0A4R0RNN9</accession>
<evidence type="ECO:0000313" key="3">
    <source>
        <dbReference type="EMBL" id="TCD67665.1"/>
    </source>
</evidence>
<feature type="coiled-coil region" evidence="1">
    <location>
        <begin position="17"/>
        <end position="51"/>
    </location>
</feature>
<keyword evidence="1" id="KW-0175">Coiled coil</keyword>
<feature type="region of interest" description="Disordered" evidence="2">
    <location>
        <begin position="407"/>
        <end position="428"/>
    </location>
</feature>
<name>A0A4R0RNN9_9APHY</name>
<feature type="compositionally biased region" description="Low complexity" evidence="2">
    <location>
        <begin position="529"/>
        <end position="559"/>
    </location>
</feature>
<proteinExistence type="predicted"/>
<feature type="compositionally biased region" description="Basic and acidic residues" evidence="2">
    <location>
        <begin position="612"/>
        <end position="623"/>
    </location>
</feature>
<protein>
    <submittedName>
        <fullName evidence="3">Uncharacterized protein</fullName>
    </submittedName>
</protein>
<evidence type="ECO:0000313" key="4">
    <source>
        <dbReference type="Proteomes" id="UP000292702"/>
    </source>
</evidence>
<feature type="compositionally biased region" description="Acidic residues" evidence="2">
    <location>
        <begin position="775"/>
        <end position="819"/>
    </location>
</feature>
<evidence type="ECO:0000256" key="2">
    <source>
        <dbReference type="SAM" id="MobiDB-lite"/>
    </source>
</evidence>
<dbReference type="EMBL" id="RWJN01000090">
    <property type="protein sequence ID" value="TCD67665.1"/>
    <property type="molecule type" value="Genomic_DNA"/>
</dbReference>
<sequence length="834" mass="89062">MNGSATHESPAQLASLLSSSYAQAEQLRRELDHSKRRAEKAERALAAFTQLNAAAKGGNGVPFNEDEIRMIVLDYEARAEHAEMRSDEMDARIIRMQSEWNVYDDTVTNLITQVTDARNWMSRVMETRGGEAHFIGGAGGAQAELNTMRQRMGLPSRPISSGPYHTTNPPPTNPRVRPRAGSLDGAAYPQRQSLSGPGGPPPAKKVRTEHDSSRRTRRRSQSPSNGRPAYPNGQNDLSPLLAPVPPGGATSLHHVTSGRGHDRDREQGGGVRYVESRGREAQPRSSRHRSRSRSRSIGSTASLDEMILETVPDEHGREGEDVDMINSGSPHGHSRRHRSASIERDYQHSLQYAQGGSGGSSSRSRGMSSASLGHQSLHPSASLSGRPQGPGVPGAQVQTYQTHIFAPPVTGAPTKKTKQANTPSNANLNLHVPNMVSVGRNGIMIGNTQGGGFPPINAQGQRICRQCGMPGRYKDGKCVEKWGPGPEGPGTVCDRCRKKMKRVERRGTLESQQLAPAATHPVISHHHPSAAAALHASASAIHRSSSSSNGNGRSSSLSHSHSHSHAHSHSSADRQLALGRSDTVLIDQPSLASTSRGLPSSSSHLISPYPRPVDRERERDRTRPNSPPGVGRSSASAQRTPPTPPYIATLPGSSVNDVEEDLLDAAENPNPNPHNHPQSSRSGGHSRGSREREREREQTSSNGDGRHSRRVSPSLTPSPPLTNDERDRERERSTRPPPPSAQSQSLPQSLPAPAVGAPPPVVVVAPPPPTAAGDLDADAEADADADAEAEVDMDAEAEADGELDADADAEVDADADLLEAVDAAEANNATGEED</sequence>
<feature type="region of interest" description="Disordered" evidence="2">
    <location>
        <begin position="504"/>
        <end position="574"/>
    </location>
</feature>
<keyword evidence="4" id="KW-1185">Reference proteome</keyword>
<feature type="compositionally biased region" description="Low complexity" evidence="2">
    <location>
        <begin position="673"/>
        <end position="683"/>
    </location>
</feature>
<feature type="compositionally biased region" description="Pro residues" evidence="2">
    <location>
        <begin position="756"/>
        <end position="770"/>
    </location>
</feature>
<feature type="compositionally biased region" description="Low complexity" evidence="2">
    <location>
        <begin position="741"/>
        <end position="755"/>
    </location>
</feature>
<feature type="compositionally biased region" description="Basic residues" evidence="2">
    <location>
        <begin position="285"/>
        <end position="294"/>
    </location>
</feature>
<dbReference type="OrthoDB" id="2162994at2759"/>
<feature type="region of interest" description="Disordered" evidence="2">
    <location>
        <begin position="591"/>
        <end position="834"/>
    </location>
</feature>
<comment type="caution">
    <text evidence="3">The sequence shown here is derived from an EMBL/GenBank/DDBJ whole genome shotgun (WGS) entry which is preliminary data.</text>
</comment>
<feature type="compositionally biased region" description="Basic and acidic residues" evidence="2">
    <location>
        <begin position="688"/>
        <end position="698"/>
    </location>
</feature>
<organism evidence="3 4">
    <name type="scientific">Steccherinum ochraceum</name>
    <dbReference type="NCBI Taxonomy" id="92696"/>
    <lineage>
        <taxon>Eukaryota</taxon>
        <taxon>Fungi</taxon>
        <taxon>Dikarya</taxon>
        <taxon>Basidiomycota</taxon>
        <taxon>Agaricomycotina</taxon>
        <taxon>Agaricomycetes</taxon>
        <taxon>Polyporales</taxon>
        <taxon>Steccherinaceae</taxon>
        <taxon>Steccherinum</taxon>
    </lineage>
</organism>
<feature type="compositionally biased region" description="Basic and acidic residues" evidence="2">
    <location>
        <begin position="723"/>
        <end position="734"/>
    </location>
</feature>
<feature type="compositionally biased region" description="Polar residues" evidence="2">
    <location>
        <begin position="591"/>
        <end position="605"/>
    </location>
</feature>
<feature type="compositionally biased region" description="Low complexity" evidence="2">
    <location>
        <begin position="349"/>
        <end position="373"/>
    </location>
</feature>
<feature type="region of interest" description="Disordered" evidence="2">
    <location>
        <begin position="153"/>
        <end position="395"/>
    </location>
</feature>
<dbReference type="Proteomes" id="UP000292702">
    <property type="component" value="Unassembled WGS sequence"/>
</dbReference>
<dbReference type="AlphaFoldDB" id="A0A4R0RNN9"/>